<gene>
    <name evidence="2" type="ORF">AAD027_09130</name>
</gene>
<evidence type="ECO:0000259" key="1">
    <source>
        <dbReference type="PROSITE" id="PS50075"/>
    </source>
</evidence>
<reference evidence="2 3" key="1">
    <citation type="submission" date="2024-04" db="EMBL/GenBank/DDBJ databases">
        <title>Draft genome sequence of Pseudoxanthomonas putridarboris WD12.</title>
        <authorList>
            <person name="Oh J."/>
        </authorList>
    </citation>
    <scope>NUCLEOTIDE SEQUENCE [LARGE SCALE GENOMIC DNA]</scope>
    <source>
        <strain evidence="2 3">WD12</strain>
    </source>
</reference>
<sequence length="93" mass="10458">MSVAPSEIQTTMHAIKSTVRQYIQENFLMGAAESYADDASFMDAQLLDSTGFLELVQFLEETYGIKVEDEEMMPDNLDSLDAIARFVQRKQAA</sequence>
<dbReference type="SUPFAM" id="SSF47336">
    <property type="entry name" value="ACP-like"/>
    <property type="match status" value="1"/>
</dbReference>
<dbReference type="Gene3D" id="1.10.1200.10">
    <property type="entry name" value="ACP-like"/>
    <property type="match status" value="1"/>
</dbReference>
<dbReference type="Pfam" id="PF00550">
    <property type="entry name" value="PP-binding"/>
    <property type="match status" value="1"/>
</dbReference>
<keyword evidence="3" id="KW-1185">Reference proteome</keyword>
<dbReference type="InterPro" id="IPR009081">
    <property type="entry name" value="PP-bd_ACP"/>
</dbReference>
<organism evidence="2 3">
    <name type="scientific">Pseudoxanthomonas putridarboris</name>
    <dbReference type="NCBI Taxonomy" id="752605"/>
    <lineage>
        <taxon>Bacteria</taxon>
        <taxon>Pseudomonadati</taxon>
        <taxon>Pseudomonadota</taxon>
        <taxon>Gammaproteobacteria</taxon>
        <taxon>Lysobacterales</taxon>
        <taxon>Lysobacteraceae</taxon>
        <taxon>Pseudoxanthomonas</taxon>
    </lineage>
</organism>
<name>A0ABU9J1B2_9GAMM</name>
<evidence type="ECO:0000313" key="2">
    <source>
        <dbReference type="EMBL" id="MEL1264528.1"/>
    </source>
</evidence>
<comment type="caution">
    <text evidence="2">The sequence shown here is derived from an EMBL/GenBank/DDBJ whole genome shotgun (WGS) entry which is preliminary data.</text>
</comment>
<feature type="domain" description="Carrier" evidence="1">
    <location>
        <begin position="13"/>
        <end position="91"/>
    </location>
</feature>
<dbReference type="RefSeq" id="WP_341725706.1">
    <property type="nucleotide sequence ID" value="NZ_JBBWWT010000003.1"/>
</dbReference>
<dbReference type="InterPro" id="IPR036736">
    <property type="entry name" value="ACP-like_sf"/>
</dbReference>
<proteinExistence type="predicted"/>
<dbReference type="PROSITE" id="PS50075">
    <property type="entry name" value="CARRIER"/>
    <property type="match status" value="1"/>
</dbReference>
<protein>
    <submittedName>
        <fullName evidence="2">Acyl carrier protein</fullName>
    </submittedName>
</protein>
<accession>A0ABU9J1B2</accession>
<dbReference type="Proteomes" id="UP001459204">
    <property type="component" value="Unassembled WGS sequence"/>
</dbReference>
<evidence type="ECO:0000313" key="3">
    <source>
        <dbReference type="Proteomes" id="UP001459204"/>
    </source>
</evidence>
<dbReference type="EMBL" id="JBBWWT010000003">
    <property type="protein sequence ID" value="MEL1264528.1"/>
    <property type="molecule type" value="Genomic_DNA"/>
</dbReference>